<dbReference type="Proteomes" id="UP000640531">
    <property type="component" value="Unassembled WGS sequence"/>
</dbReference>
<evidence type="ECO:0000313" key="2">
    <source>
        <dbReference type="Proteomes" id="UP000640531"/>
    </source>
</evidence>
<keyword evidence="2" id="KW-1185">Reference proteome</keyword>
<reference evidence="1 2" key="1">
    <citation type="journal article" date="2020" name="ISME J.">
        <title>Comparative genomics reveals insights into cyanobacterial evolution and habitat adaptation.</title>
        <authorList>
            <person name="Chen M.Y."/>
            <person name="Teng W.K."/>
            <person name="Zhao L."/>
            <person name="Hu C.X."/>
            <person name="Zhou Y.K."/>
            <person name="Han B.P."/>
            <person name="Song L.R."/>
            <person name="Shu W.S."/>
        </authorList>
    </citation>
    <scope>NUCLEOTIDE SEQUENCE [LARGE SCALE GENOMIC DNA]</scope>
    <source>
        <strain evidence="1 2">FACHB-196</strain>
    </source>
</reference>
<gene>
    <name evidence="1" type="ORF">H6G59_10695</name>
</gene>
<protein>
    <submittedName>
        <fullName evidence="1">Uncharacterized protein</fullName>
    </submittedName>
</protein>
<dbReference type="RefSeq" id="WP_190714227.1">
    <property type="nucleotide sequence ID" value="NZ_JACJST010000008.1"/>
</dbReference>
<organism evidence="1 2">
    <name type="scientific">Anabaena lutea FACHB-196</name>
    <dbReference type="NCBI Taxonomy" id="2692881"/>
    <lineage>
        <taxon>Bacteria</taxon>
        <taxon>Bacillati</taxon>
        <taxon>Cyanobacteriota</taxon>
        <taxon>Cyanophyceae</taxon>
        <taxon>Nostocales</taxon>
        <taxon>Nostocaceae</taxon>
        <taxon>Anabaena</taxon>
    </lineage>
</organism>
<name>A0ABR8FDT6_9NOST</name>
<comment type="caution">
    <text evidence="1">The sequence shown here is derived from an EMBL/GenBank/DDBJ whole genome shotgun (WGS) entry which is preliminary data.</text>
</comment>
<evidence type="ECO:0000313" key="1">
    <source>
        <dbReference type="EMBL" id="MBD2568363.1"/>
    </source>
</evidence>
<accession>A0ABR8FDT6</accession>
<proteinExistence type="predicted"/>
<dbReference type="EMBL" id="JACJST010000008">
    <property type="protein sequence ID" value="MBD2568363.1"/>
    <property type="molecule type" value="Genomic_DNA"/>
</dbReference>
<sequence length="92" mass="9794">MSGVASDLGWDESATGEVPTGKTLVGSGVADALLNGCFPVALYYTKGGQDRRAVVLCSPTKADTIAVDAKNSKYLGQDIIRVAPVRRRRFTY</sequence>